<evidence type="ECO:0000313" key="9">
    <source>
        <dbReference type="EMBL" id="CAF9926230.1"/>
    </source>
</evidence>
<evidence type="ECO:0000256" key="7">
    <source>
        <dbReference type="SAM" id="Phobius"/>
    </source>
</evidence>
<evidence type="ECO:0000256" key="1">
    <source>
        <dbReference type="ARBA" id="ARBA00004141"/>
    </source>
</evidence>
<sequence length="354" mass="40082">MEEQSLIRGRRLVDGRKFDPVTLHASSEHDQFVRQSSFFFFMLTDSVITSGGGGRHSDTLTESQMATFLKELNAAVLTYTLSIAMVKISILLLYRRIFDTLIFRRATIVVGMACISWLVAALLCLAFQCHTIAERDNPDSLFSDQCIHIKVYWDAITGSNMGLDLIILCMPLHMVWNLKLATRQKMALSGIFTLGALVCVASLMRIITIDLVKGGDLTYTIVTCYMWSQVEPTMAIVCACFTTLRPLFAGVDFNFLSALRWTSRRTASSSSAKSKGRRTDRREGLESDQKRQENRSPERHKSDIELVQFEQVLDVGTQEAIRYAERAESSRRWNNWQEDGASTTVRARIEESFV</sequence>
<evidence type="ECO:0000256" key="5">
    <source>
        <dbReference type="ARBA" id="ARBA00038359"/>
    </source>
</evidence>
<protein>
    <recommendedName>
        <fullName evidence="8">Rhodopsin domain-containing protein</fullName>
    </recommendedName>
</protein>
<accession>A0A8H3IMC2</accession>
<comment type="caution">
    <text evidence="9">The sequence shown here is derived from an EMBL/GenBank/DDBJ whole genome shotgun (WGS) entry which is preliminary data.</text>
</comment>
<feature type="region of interest" description="Disordered" evidence="6">
    <location>
        <begin position="269"/>
        <end position="300"/>
    </location>
</feature>
<comment type="subcellular location">
    <subcellularLocation>
        <location evidence="1">Membrane</location>
        <topology evidence="1">Multi-pass membrane protein</topology>
    </subcellularLocation>
</comment>
<dbReference type="OrthoDB" id="5417844at2759"/>
<dbReference type="PANTHER" id="PTHR33048:SF47">
    <property type="entry name" value="INTEGRAL MEMBRANE PROTEIN-RELATED"/>
    <property type="match status" value="1"/>
</dbReference>
<feature type="transmembrane region" description="Helical" evidence="7">
    <location>
        <begin position="74"/>
        <end position="94"/>
    </location>
</feature>
<name>A0A8H3IMC2_9LECA</name>
<dbReference type="Pfam" id="PF20684">
    <property type="entry name" value="Fung_rhodopsin"/>
    <property type="match status" value="1"/>
</dbReference>
<feature type="transmembrane region" description="Helical" evidence="7">
    <location>
        <begin position="187"/>
        <end position="207"/>
    </location>
</feature>
<evidence type="ECO:0000256" key="6">
    <source>
        <dbReference type="SAM" id="MobiDB-lite"/>
    </source>
</evidence>
<feature type="compositionally biased region" description="Basic and acidic residues" evidence="6">
    <location>
        <begin position="280"/>
        <end position="300"/>
    </location>
</feature>
<comment type="similarity">
    <text evidence="5">Belongs to the SAT4 family.</text>
</comment>
<feature type="transmembrane region" description="Helical" evidence="7">
    <location>
        <begin position="153"/>
        <end position="175"/>
    </location>
</feature>
<keyword evidence="3 7" id="KW-1133">Transmembrane helix</keyword>
<evidence type="ECO:0000259" key="8">
    <source>
        <dbReference type="Pfam" id="PF20684"/>
    </source>
</evidence>
<dbReference type="GO" id="GO:0016020">
    <property type="term" value="C:membrane"/>
    <property type="evidence" value="ECO:0007669"/>
    <property type="project" value="UniProtKB-SubCell"/>
</dbReference>
<dbReference type="InterPro" id="IPR052337">
    <property type="entry name" value="SAT4-like"/>
</dbReference>
<feature type="transmembrane region" description="Helical" evidence="7">
    <location>
        <begin position="234"/>
        <end position="256"/>
    </location>
</feature>
<feature type="domain" description="Rhodopsin" evidence="8">
    <location>
        <begin position="39"/>
        <end position="249"/>
    </location>
</feature>
<dbReference type="EMBL" id="CAJPDR010000212">
    <property type="protein sequence ID" value="CAF9926230.1"/>
    <property type="molecule type" value="Genomic_DNA"/>
</dbReference>
<dbReference type="InterPro" id="IPR049326">
    <property type="entry name" value="Rhodopsin_dom_fungi"/>
</dbReference>
<keyword evidence="2 7" id="KW-0812">Transmembrane</keyword>
<evidence type="ECO:0000256" key="4">
    <source>
        <dbReference type="ARBA" id="ARBA00023136"/>
    </source>
</evidence>
<proteinExistence type="inferred from homology"/>
<dbReference type="PANTHER" id="PTHR33048">
    <property type="entry name" value="PTH11-LIKE INTEGRAL MEMBRANE PROTEIN (AFU_ORTHOLOGUE AFUA_5G11245)"/>
    <property type="match status" value="1"/>
</dbReference>
<evidence type="ECO:0000256" key="3">
    <source>
        <dbReference type="ARBA" id="ARBA00022989"/>
    </source>
</evidence>
<gene>
    <name evidence="9" type="ORF">ALECFALPRED_003396</name>
</gene>
<reference evidence="9" key="1">
    <citation type="submission" date="2021-03" db="EMBL/GenBank/DDBJ databases">
        <authorList>
            <person name="Tagirdzhanova G."/>
        </authorList>
    </citation>
    <scope>NUCLEOTIDE SEQUENCE</scope>
</reference>
<evidence type="ECO:0000313" key="10">
    <source>
        <dbReference type="Proteomes" id="UP000664203"/>
    </source>
</evidence>
<feature type="transmembrane region" description="Helical" evidence="7">
    <location>
        <begin position="106"/>
        <end position="133"/>
    </location>
</feature>
<organism evidence="9 10">
    <name type="scientific">Alectoria fallacina</name>
    <dbReference type="NCBI Taxonomy" id="1903189"/>
    <lineage>
        <taxon>Eukaryota</taxon>
        <taxon>Fungi</taxon>
        <taxon>Dikarya</taxon>
        <taxon>Ascomycota</taxon>
        <taxon>Pezizomycotina</taxon>
        <taxon>Lecanoromycetes</taxon>
        <taxon>OSLEUM clade</taxon>
        <taxon>Lecanoromycetidae</taxon>
        <taxon>Lecanorales</taxon>
        <taxon>Lecanorineae</taxon>
        <taxon>Parmeliaceae</taxon>
        <taxon>Alectoria</taxon>
    </lineage>
</organism>
<dbReference type="AlphaFoldDB" id="A0A8H3IMC2"/>
<dbReference type="Proteomes" id="UP000664203">
    <property type="component" value="Unassembled WGS sequence"/>
</dbReference>
<evidence type="ECO:0000256" key="2">
    <source>
        <dbReference type="ARBA" id="ARBA00022692"/>
    </source>
</evidence>
<keyword evidence="10" id="KW-1185">Reference proteome</keyword>
<keyword evidence="4 7" id="KW-0472">Membrane</keyword>